<reference evidence="6" key="1">
    <citation type="submission" date="2022-03" db="EMBL/GenBank/DDBJ databases">
        <authorList>
            <person name="Martin C."/>
        </authorList>
    </citation>
    <scope>NUCLEOTIDE SEQUENCE</scope>
</reference>
<dbReference type="InterPro" id="IPR036388">
    <property type="entry name" value="WH-like_DNA-bd_sf"/>
</dbReference>
<dbReference type="GO" id="GO:0000978">
    <property type="term" value="F:RNA polymerase II cis-regulatory region sequence-specific DNA binding"/>
    <property type="evidence" value="ECO:0007669"/>
    <property type="project" value="TreeGrafter"/>
</dbReference>
<dbReference type="EMBL" id="CAIIXF020000010">
    <property type="protein sequence ID" value="CAH1797374.1"/>
    <property type="molecule type" value="Genomic_DNA"/>
</dbReference>
<keyword evidence="4" id="KW-0804">Transcription</keyword>
<comment type="subcellular location">
    <subcellularLocation>
        <location evidence="1">Nucleus</location>
    </subcellularLocation>
</comment>
<dbReference type="InterPro" id="IPR036390">
    <property type="entry name" value="WH_DNA-bd_sf"/>
</dbReference>
<evidence type="ECO:0000256" key="2">
    <source>
        <dbReference type="ARBA" id="ARBA00023015"/>
    </source>
</evidence>
<gene>
    <name evidence="6" type="ORF">OFUS_LOCUS21664</name>
</gene>
<dbReference type="GO" id="GO:0007165">
    <property type="term" value="P:signal transduction"/>
    <property type="evidence" value="ECO:0007669"/>
    <property type="project" value="InterPro"/>
</dbReference>
<comment type="caution">
    <text evidence="6">The sequence shown here is derived from an EMBL/GenBank/DDBJ whole genome shotgun (WGS) entry which is preliminary data.</text>
</comment>
<dbReference type="PROSITE" id="PS50017">
    <property type="entry name" value="DEATH_DOMAIN"/>
    <property type="match status" value="2"/>
</dbReference>
<dbReference type="InterPro" id="IPR001346">
    <property type="entry name" value="Interferon_reg_fact_DNA-bd_dom"/>
</dbReference>
<dbReference type="PROSITE" id="PS00601">
    <property type="entry name" value="IRF_1"/>
    <property type="match status" value="2"/>
</dbReference>
<keyword evidence="3" id="KW-0238">DNA-binding</keyword>
<name>A0A8J1UQJ6_OWEFU</name>
<protein>
    <submittedName>
        <fullName evidence="6">Uncharacterized protein</fullName>
    </submittedName>
</protein>
<dbReference type="OrthoDB" id="6538197at2759"/>
<dbReference type="Pfam" id="PF00605">
    <property type="entry name" value="IRF"/>
    <property type="match status" value="2"/>
</dbReference>
<dbReference type="SUPFAM" id="SSF47986">
    <property type="entry name" value="DEATH domain"/>
    <property type="match status" value="1"/>
</dbReference>
<evidence type="ECO:0000313" key="7">
    <source>
        <dbReference type="Proteomes" id="UP000749559"/>
    </source>
</evidence>
<keyword evidence="7" id="KW-1185">Reference proteome</keyword>
<dbReference type="GO" id="GO:0000981">
    <property type="term" value="F:DNA-binding transcription factor activity, RNA polymerase II-specific"/>
    <property type="evidence" value="ECO:0007669"/>
    <property type="project" value="TreeGrafter"/>
</dbReference>
<dbReference type="InterPro" id="IPR019817">
    <property type="entry name" value="Interferon_reg_fac_CS"/>
</dbReference>
<evidence type="ECO:0000256" key="5">
    <source>
        <dbReference type="ARBA" id="ARBA00023242"/>
    </source>
</evidence>
<dbReference type="PROSITE" id="PS51507">
    <property type="entry name" value="IRF_2"/>
    <property type="match status" value="2"/>
</dbReference>
<dbReference type="Gene3D" id="1.10.533.10">
    <property type="entry name" value="Death Domain, Fas"/>
    <property type="match status" value="1"/>
</dbReference>
<dbReference type="PRINTS" id="PR00267">
    <property type="entry name" value="INTFRNREGFCT"/>
</dbReference>
<sequence>MPHFESISTNVQFDRCLSFMSLWPFVQCIQLWKLDGYCPIRFHSESRSRRHFFGQSTFDFTLKQQLSIMRKSIISTRAEKRKLEEDEKADVGTELKSEPAVEDVKAPTDDADKHEEEACMVIDTEQNEHEAQDSDVIIKKEFGEDETLELLEQHRNEDGEEVYDEGGDAGAQETSELHGQTERDLMHMFKSHIQEIILTLHESTDGFKSKPKVKARKRKKIDFEDIQKNFLPPLLEKKNEILSKLGELFTDICEPHGNMLNMVKRKVIPNDEGKSQSSKGRNRKSTVRYPEQNAILLYVQVSSPDALDDLNENLWVIGDFLTESLLKDMQTKSTNPLFVRASINQSDFDRGMRFFSEGSSNDGFVEGQEEVDIEGDAGPSEHDDIEGAVIQCMQEMHDASNKSKFVHVRGYKKPILTKGARLKTKMMPLSPMEREKMRYWLTKQVDSGEVPGLQWQDEAKTLIRIPWVHAARHCWNYNDADVFKRWALHTRKYLEGEEPNPKQWKANFRCALNSLPDIQLVSTMGVKQGGEAYRVYRLLADDEAAKVRAERLAQQEAAKGVKPVRPQVQDNDGLLSWLIKQTDKGEIPELAWFDKRKTMIKIPWVHSGINCWRAEKENSVFKAWAVHTGRYKEGGPTVNAKQWKVNFRCALNSLQTISEVKQLSFTVGHKAYRVYKIRNEKRKLDGKSISKLIKKASEKHKAEQLAELEYARLQRQGNNNFRILKKSVDSESATHTVSVSEEATDESQMTPNVLTIRSGQLVTIQRAASTGSVMTGKLPTSEAECLRVSPGETPHDTTPQPQTIAKQQVILQGEVQMGKSAHILLNKQLPQKANQVFIGGNVLQGGNVVQSGNVTHVPGNQVITSKGSLMQQSSAISVQTGSSVLSSALNSAQVVTSPGLGQSRTTMVAIPTSQLQQQLQQVQKVQLSQQLQHVQKVQQVQKIQQIPQGMVVRPQTITLTPSSVVPMSNHPKLTLAPSSSTKTVTLTPTNVVSAPKQIQPTIGTTIQLNQTVAGAAVNTTDGTQIYAPNLRKLMAKPIQVQGGGTPGATILRLTPNPNTQAPTLGQPITLTPALAQQLVSFLPQGPGGQTLAALNPNMANLPVKFVIRPVEKTSAPPTHKASVTTQPKVVVENLESVKSNNLVNANTEEIFPSLVEEVVTSPSTEHNPDLILPPEVINQVVSATDLEEISKKLENNTKLDNVGKEESTNSDITSVLTFWRSEAGSQATLGNLISVLRTAGIKDHTYKEIIQDKFLRSSQPHWSLELAPEDLKSQITEIDMTRISHKMTMIPVDMIINGLGFTPKELEAFMSMNKGDIQRQTNKILSTWRSREGTSATVDKLVSIFRKYNISDEAYKDVLLSTYCKDDVQV</sequence>
<dbReference type="GO" id="GO:0002376">
    <property type="term" value="P:immune system process"/>
    <property type="evidence" value="ECO:0007669"/>
    <property type="project" value="TreeGrafter"/>
</dbReference>
<dbReference type="SUPFAM" id="SSF46785">
    <property type="entry name" value="Winged helix' DNA-binding domain"/>
    <property type="match status" value="2"/>
</dbReference>
<evidence type="ECO:0000256" key="4">
    <source>
        <dbReference type="ARBA" id="ARBA00023163"/>
    </source>
</evidence>
<dbReference type="Proteomes" id="UP000749559">
    <property type="component" value="Unassembled WGS sequence"/>
</dbReference>
<proteinExistence type="predicted"/>
<dbReference type="CDD" id="cd00103">
    <property type="entry name" value="IRF"/>
    <property type="match status" value="2"/>
</dbReference>
<evidence type="ECO:0000256" key="3">
    <source>
        <dbReference type="ARBA" id="ARBA00023125"/>
    </source>
</evidence>
<dbReference type="PANTHER" id="PTHR11949:SF17">
    <property type="entry name" value="IRF TRYPTOPHAN PENTAD REPEAT DOMAIN-CONTAINING PROTEIN"/>
    <property type="match status" value="1"/>
</dbReference>
<keyword evidence="5" id="KW-0539">Nucleus</keyword>
<evidence type="ECO:0000256" key="1">
    <source>
        <dbReference type="ARBA" id="ARBA00004123"/>
    </source>
</evidence>
<dbReference type="Pfam" id="PF00531">
    <property type="entry name" value="Death"/>
    <property type="match status" value="1"/>
</dbReference>
<dbReference type="CDD" id="cd01670">
    <property type="entry name" value="Death"/>
    <property type="match status" value="2"/>
</dbReference>
<evidence type="ECO:0000313" key="6">
    <source>
        <dbReference type="EMBL" id="CAH1797374.1"/>
    </source>
</evidence>
<accession>A0A8J1UQJ6</accession>
<keyword evidence="2" id="KW-0805">Transcription regulation</keyword>
<organism evidence="6 7">
    <name type="scientific">Owenia fusiformis</name>
    <name type="common">Polychaete worm</name>
    <dbReference type="NCBI Taxonomy" id="6347"/>
    <lineage>
        <taxon>Eukaryota</taxon>
        <taxon>Metazoa</taxon>
        <taxon>Spiralia</taxon>
        <taxon>Lophotrochozoa</taxon>
        <taxon>Annelida</taxon>
        <taxon>Polychaeta</taxon>
        <taxon>Sedentaria</taxon>
        <taxon>Canalipalpata</taxon>
        <taxon>Sabellida</taxon>
        <taxon>Oweniida</taxon>
        <taxon>Oweniidae</taxon>
        <taxon>Owenia</taxon>
    </lineage>
</organism>
<dbReference type="InterPro" id="IPR011029">
    <property type="entry name" value="DEATH-like_dom_sf"/>
</dbReference>
<dbReference type="GO" id="GO:0005634">
    <property type="term" value="C:nucleus"/>
    <property type="evidence" value="ECO:0007669"/>
    <property type="project" value="UniProtKB-SubCell"/>
</dbReference>
<dbReference type="InterPro" id="IPR000488">
    <property type="entry name" value="Death_dom"/>
</dbReference>
<dbReference type="PANTHER" id="PTHR11949">
    <property type="entry name" value="INTERFERON REGULATORY FACTOR"/>
    <property type="match status" value="1"/>
</dbReference>
<dbReference type="SMART" id="SM00348">
    <property type="entry name" value="IRF"/>
    <property type="match status" value="2"/>
</dbReference>
<dbReference type="Gene3D" id="1.10.10.10">
    <property type="entry name" value="Winged helix-like DNA-binding domain superfamily/Winged helix DNA-binding domain"/>
    <property type="match status" value="2"/>
</dbReference>